<organism evidence="2 3">
    <name type="scientific">Staphylococcus aureus</name>
    <dbReference type="NCBI Taxonomy" id="1280"/>
    <lineage>
        <taxon>Bacteria</taxon>
        <taxon>Bacillati</taxon>
        <taxon>Bacillota</taxon>
        <taxon>Bacilli</taxon>
        <taxon>Bacillales</taxon>
        <taxon>Staphylococcaceae</taxon>
        <taxon>Staphylococcus</taxon>
    </lineage>
</organism>
<dbReference type="EMBL" id="UAUX01000018">
    <property type="protein sequence ID" value="SQA00528.1"/>
    <property type="molecule type" value="Genomic_DNA"/>
</dbReference>
<reference evidence="2 3" key="1">
    <citation type="submission" date="2018-06" db="EMBL/GenBank/DDBJ databases">
        <authorList>
            <consortium name="Pathogen Informatics"/>
            <person name="Doyle S."/>
        </authorList>
    </citation>
    <scope>NUCLEOTIDE SEQUENCE [LARGE SCALE GENOMIC DNA]</scope>
    <source>
        <strain evidence="2 3">NCTC7878</strain>
    </source>
</reference>
<evidence type="ECO:0000256" key="1">
    <source>
        <dbReference type="ARBA" id="ARBA00023270"/>
    </source>
</evidence>
<dbReference type="Proteomes" id="UP000249913">
    <property type="component" value="Unassembled WGS sequence"/>
</dbReference>
<accession>A0A2X2K3L2</accession>
<dbReference type="GO" id="GO:0005975">
    <property type="term" value="P:carbohydrate metabolic process"/>
    <property type="evidence" value="ECO:0007669"/>
    <property type="project" value="InterPro"/>
</dbReference>
<sequence length="125" mass="13505">MRLNVTAVYTIEQVKEITEAVTEGVPTYVSVFAGRIADTGVDPLPLMKEAVKVTHSKDGVKLLWASCRELFNVIQADEIGADIITCPADVVKKVNTNLGRDINELSVDTVKGFAKDIQSSGLSIL</sequence>
<evidence type="ECO:0000313" key="3">
    <source>
        <dbReference type="Proteomes" id="UP000249913"/>
    </source>
</evidence>
<gene>
    <name evidence="2" type="ORF">NCTC7878_03697</name>
</gene>
<dbReference type="AlphaFoldDB" id="A0A2X2K3L2"/>
<proteinExistence type="predicted"/>
<dbReference type="GO" id="GO:0004801">
    <property type="term" value="F:transaldolase activity"/>
    <property type="evidence" value="ECO:0007669"/>
    <property type="project" value="UniProtKB-EC"/>
</dbReference>
<name>A0A2X2K3L2_STAAU</name>
<keyword evidence="2" id="KW-0808">Transferase</keyword>
<dbReference type="Gene3D" id="3.20.20.70">
    <property type="entry name" value="Aldolase class I"/>
    <property type="match status" value="1"/>
</dbReference>
<dbReference type="SUPFAM" id="SSF51569">
    <property type="entry name" value="Aldolase"/>
    <property type="match status" value="1"/>
</dbReference>
<dbReference type="EC" id="2.2.1.2" evidence="2"/>
<evidence type="ECO:0000313" key="2">
    <source>
        <dbReference type="EMBL" id="SQA00528.1"/>
    </source>
</evidence>
<dbReference type="InterPro" id="IPR013785">
    <property type="entry name" value="Aldolase_TIM"/>
</dbReference>
<dbReference type="InterPro" id="IPR001585">
    <property type="entry name" value="TAL/FSA"/>
</dbReference>
<dbReference type="Pfam" id="PF00923">
    <property type="entry name" value="TAL_FSA"/>
    <property type="match status" value="1"/>
</dbReference>
<keyword evidence="1" id="KW-0704">Schiff base</keyword>
<protein>
    <submittedName>
        <fullName evidence="2">Transaldolase</fullName>
        <ecNumber evidence="2">2.2.1.2</ecNumber>
    </submittedName>
</protein>